<dbReference type="EC" id="3.1.1.-" evidence="3"/>
<dbReference type="RefSeq" id="XP_002836606.1">
    <property type="nucleotide sequence ID" value="XM_002836560.1"/>
</dbReference>
<dbReference type="Gene3D" id="3.40.50.1820">
    <property type="entry name" value="alpha/beta hydrolase"/>
    <property type="match status" value="1"/>
</dbReference>
<keyword evidence="2 3" id="KW-0378">Hydrolase</keyword>
<evidence type="ECO:0000313" key="5">
    <source>
        <dbReference type="EMBL" id="CAZ80797.1"/>
    </source>
</evidence>
<dbReference type="STRING" id="656061.D5G8F4"/>
<dbReference type="GeneID" id="9186017"/>
<dbReference type="HOGENOM" id="CLU_006586_14_3_1"/>
<dbReference type="InterPro" id="IPR029058">
    <property type="entry name" value="AB_hydrolase_fold"/>
</dbReference>
<keyword evidence="6" id="KW-1185">Reference proteome</keyword>
<evidence type="ECO:0000256" key="2">
    <source>
        <dbReference type="ARBA" id="ARBA00022801"/>
    </source>
</evidence>
<dbReference type="Pfam" id="PF00135">
    <property type="entry name" value="COesterase"/>
    <property type="match status" value="1"/>
</dbReference>
<dbReference type="EMBL" id="FN430042">
    <property type="protein sequence ID" value="CAZ80797.1"/>
    <property type="molecule type" value="Genomic_DNA"/>
</dbReference>
<dbReference type="PROSITE" id="PS00122">
    <property type="entry name" value="CARBOXYLESTERASE_B_1"/>
    <property type="match status" value="1"/>
</dbReference>
<feature type="domain" description="Carboxylesterase type B" evidence="4">
    <location>
        <begin position="16"/>
        <end position="480"/>
    </location>
</feature>
<gene>
    <name evidence="5" type="ORF">GSTUM_00004799001</name>
</gene>
<dbReference type="AlphaFoldDB" id="D5G8F4"/>
<dbReference type="KEGG" id="tml:GSTUM_00004799001"/>
<dbReference type="PANTHER" id="PTHR43142:SF5">
    <property type="entry name" value="CARBOXYLIC ESTER HYDROLASE"/>
    <property type="match status" value="1"/>
</dbReference>
<proteinExistence type="inferred from homology"/>
<dbReference type="GO" id="GO:0016787">
    <property type="term" value="F:hydrolase activity"/>
    <property type="evidence" value="ECO:0007669"/>
    <property type="project" value="UniProtKB-KW"/>
</dbReference>
<dbReference type="InParanoid" id="D5G8F4"/>
<name>D5G8F4_TUBMM</name>
<evidence type="ECO:0000256" key="1">
    <source>
        <dbReference type="ARBA" id="ARBA00005964"/>
    </source>
</evidence>
<dbReference type="SUPFAM" id="SSF53474">
    <property type="entry name" value="alpha/beta-Hydrolases"/>
    <property type="match status" value="1"/>
</dbReference>
<sequence length="543" mass="59736">MSISPVLEHPSLGSRLRGVPLHDGRVVQFRGIKFAEFPKRYAKSTMLESYPAEMDCTSHGPMCPQSVFDDEGLFFRIPENQRKRAAAGLTQDEFECLNLVITAPSSILNSPDAEDVLPVYVNIHGGANKWISSSVPLQDMTNFVKKSMDIGKPIIAVGINYRLSTFGYGVLPSGLGVHNGLLDQRLALKWVQKHIRGFRGDPKMITIGGNSAGSFAVETHLNAVLESDAKGLFNRAIMQSGTLYVSNPKSESWGINLSKQVARNLGADVEKEGWEEVLKTAPAQDIVAAIEKDGLDFLPLTDDDAFFTKGWGEVGTAAPEWCDALLIGDTEFDGSMFAPRVRLLPPEDLIAAFRSLGATGDSLLAAYQIPTTTTPSFPVPAVTKRIHHGTLQFLSDVLVSLPSHRIATTWRSKNKEVYEYNYDQPNPWGPQNRRAHHAVEMPSLFGNYTFPEEVREATSKVQAAIQEHFISFIRGDAPFEAGEEEAMGYGPAGKVAVGRKKDRRNARAWEVLEGLSKAELVRAYDIVGGRIGFHDFAHVRAKL</sequence>
<organism evidence="5 6">
    <name type="scientific">Tuber melanosporum (strain Mel28)</name>
    <name type="common">Perigord black truffle</name>
    <dbReference type="NCBI Taxonomy" id="656061"/>
    <lineage>
        <taxon>Eukaryota</taxon>
        <taxon>Fungi</taxon>
        <taxon>Dikarya</taxon>
        <taxon>Ascomycota</taxon>
        <taxon>Pezizomycotina</taxon>
        <taxon>Pezizomycetes</taxon>
        <taxon>Pezizales</taxon>
        <taxon>Tuberaceae</taxon>
        <taxon>Tuber</taxon>
    </lineage>
</organism>
<protein>
    <recommendedName>
        <fullName evidence="3">Carboxylic ester hydrolase</fullName>
        <ecNumber evidence="3">3.1.1.-</ecNumber>
    </recommendedName>
</protein>
<dbReference type="InterPro" id="IPR002018">
    <property type="entry name" value="CarbesteraseB"/>
</dbReference>
<dbReference type="InterPro" id="IPR019826">
    <property type="entry name" value="Carboxylesterase_B_AS"/>
</dbReference>
<evidence type="ECO:0000313" key="6">
    <source>
        <dbReference type="Proteomes" id="UP000006911"/>
    </source>
</evidence>
<evidence type="ECO:0000256" key="3">
    <source>
        <dbReference type="RuleBase" id="RU361235"/>
    </source>
</evidence>
<dbReference type="eggNOG" id="KOG1516">
    <property type="taxonomic scope" value="Eukaryota"/>
</dbReference>
<dbReference type="ESTHER" id="9pezi-d5g8f4">
    <property type="family name" value="Fungal_carboxylesterase_lipase"/>
</dbReference>
<reference evidence="5 6" key="1">
    <citation type="journal article" date="2010" name="Nature">
        <title>Perigord black truffle genome uncovers evolutionary origins and mechanisms of symbiosis.</title>
        <authorList>
            <person name="Martin F."/>
            <person name="Kohler A."/>
            <person name="Murat C."/>
            <person name="Balestrini R."/>
            <person name="Coutinho P.M."/>
            <person name="Jaillon O."/>
            <person name="Montanini B."/>
            <person name="Morin E."/>
            <person name="Noel B."/>
            <person name="Percudani R."/>
            <person name="Porcel B."/>
            <person name="Rubini A."/>
            <person name="Amicucci A."/>
            <person name="Amselem J."/>
            <person name="Anthouard V."/>
            <person name="Arcioni S."/>
            <person name="Artiguenave F."/>
            <person name="Aury J.M."/>
            <person name="Ballario P."/>
            <person name="Bolchi A."/>
            <person name="Brenna A."/>
            <person name="Brun A."/>
            <person name="Buee M."/>
            <person name="Cantarel B."/>
            <person name="Chevalier G."/>
            <person name="Couloux A."/>
            <person name="Da Silva C."/>
            <person name="Denoeud F."/>
            <person name="Duplessis S."/>
            <person name="Ghignone S."/>
            <person name="Hilselberger B."/>
            <person name="Iotti M."/>
            <person name="Marcais B."/>
            <person name="Mello A."/>
            <person name="Miranda M."/>
            <person name="Pacioni G."/>
            <person name="Quesneville H."/>
            <person name="Riccioni C."/>
            <person name="Ruotolo R."/>
            <person name="Splivallo R."/>
            <person name="Stocchi V."/>
            <person name="Tisserant E."/>
            <person name="Viscomi A.R."/>
            <person name="Zambonelli A."/>
            <person name="Zampieri E."/>
            <person name="Henrissat B."/>
            <person name="Lebrun M.H."/>
            <person name="Paolocci F."/>
            <person name="Bonfante P."/>
            <person name="Ottonello S."/>
            <person name="Wincker P."/>
        </authorList>
    </citation>
    <scope>NUCLEOTIDE SEQUENCE [LARGE SCALE GENOMIC DNA]</scope>
    <source>
        <strain evidence="5 6">Mel28</strain>
    </source>
</reference>
<comment type="similarity">
    <text evidence="1 3">Belongs to the type-B carboxylesterase/lipase family.</text>
</comment>
<accession>D5G8F4</accession>
<dbReference type="Proteomes" id="UP000006911">
    <property type="component" value="Unassembled WGS sequence"/>
</dbReference>
<evidence type="ECO:0000259" key="4">
    <source>
        <dbReference type="Pfam" id="PF00135"/>
    </source>
</evidence>
<dbReference type="PANTHER" id="PTHR43142">
    <property type="entry name" value="CARBOXYLIC ESTER HYDROLASE"/>
    <property type="match status" value="1"/>
</dbReference>